<dbReference type="Pfam" id="PF01554">
    <property type="entry name" value="MatE"/>
    <property type="match status" value="2"/>
</dbReference>
<keyword evidence="9" id="KW-0046">Antibiotic resistance</keyword>
<evidence type="ECO:0000256" key="4">
    <source>
        <dbReference type="ARBA" id="ARBA00022448"/>
    </source>
</evidence>
<keyword evidence="12" id="KW-1185">Reference proteome</keyword>
<comment type="caution">
    <text evidence="11">The sequence shown here is derived from an EMBL/GenBank/DDBJ whole genome shotgun (WGS) entry which is preliminary data.</text>
</comment>
<evidence type="ECO:0000313" key="12">
    <source>
        <dbReference type="Proteomes" id="UP000298460"/>
    </source>
</evidence>
<dbReference type="AlphaFoldDB" id="A0A4Z0QYW0"/>
<evidence type="ECO:0000256" key="3">
    <source>
        <dbReference type="ARBA" id="ARBA00022106"/>
    </source>
</evidence>
<evidence type="ECO:0000256" key="2">
    <source>
        <dbReference type="ARBA" id="ARBA00008417"/>
    </source>
</evidence>
<feature type="transmembrane region" description="Helical" evidence="10">
    <location>
        <begin position="413"/>
        <end position="431"/>
    </location>
</feature>
<dbReference type="EMBL" id="SPQQ01000011">
    <property type="protein sequence ID" value="TGE35698.1"/>
    <property type="molecule type" value="Genomic_DNA"/>
</dbReference>
<dbReference type="InterPro" id="IPR002528">
    <property type="entry name" value="MATE_fam"/>
</dbReference>
<feature type="transmembrane region" description="Helical" evidence="10">
    <location>
        <begin position="21"/>
        <end position="39"/>
    </location>
</feature>
<evidence type="ECO:0000256" key="6">
    <source>
        <dbReference type="ARBA" id="ARBA00022692"/>
    </source>
</evidence>
<keyword evidence="4" id="KW-0813">Transport</keyword>
<feature type="transmembrane region" description="Helical" evidence="10">
    <location>
        <begin position="163"/>
        <end position="186"/>
    </location>
</feature>
<keyword evidence="6 10" id="KW-0812">Transmembrane</keyword>
<evidence type="ECO:0000256" key="9">
    <source>
        <dbReference type="ARBA" id="ARBA00023251"/>
    </source>
</evidence>
<evidence type="ECO:0000313" key="11">
    <source>
        <dbReference type="EMBL" id="TGE35698.1"/>
    </source>
</evidence>
<evidence type="ECO:0000256" key="1">
    <source>
        <dbReference type="ARBA" id="ARBA00004651"/>
    </source>
</evidence>
<keyword evidence="7 10" id="KW-1133">Transmembrane helix</keyword>
<dbReference type="GO" id="GO:0005886">
    <property type="term" value="C:plasma membrane"/>
    <property type="evidence" value="ECO:0007669"/>
    <property type="project" value="UniProtKB-SubCell"/>
</dbReference>
<feature type="transmembrane region" description="Helical" evidence="10">
    <location>
        <begin position="317"/>
        <end position="337"/>
    </location>
</feature>
<feature type="transmembrane region" description="Helical" evidence="10">
    <location>
        <begin position="386"/>
        <end position="407"/>
    </location>
</feature>
<dbReference type="OrthoDB" id="9808954at2"/>
<dbReference type="GO" id="GO:0046677">
    <property type="term" value="P:response to antibiotic"/>
    <property type="evidence" value="ECO:0007669"/>
    <property type="project" value="UniProtKB-KW"/>
</dbReference>
<dbReference type="PANTHER" id="PTHR43823">
    <property type="entry name" value="SPORULATION PROTEIN YKVU"/>
    <property type="match status" value="1"/>
</dbReference>
<dbReference type="Proteomes" id="UP000298460">
    <property type="component" value="Unassembled WGS sequence"/>
</dbReference>
<sequence length="440" mass="48182">MNLESIRNNTVQMILQFSIPSIIAMVLTSLITIVDGFFIGNYVGKEGLAAVNLGLPILYVYLGVGLMLSVGGIAIAGMALGAGDIKKSNNVFNQTVMSTIIVSVILSILVLAFFRPIMGALNMDVQVASCFEKYYCIMIMAYPIMIVNSTFGMFVRGEGKPQLFMLINILTVVSNIFLDYLFIRWFNFGIEGVATASFISLLIGLICMVVFFLKKSSVYKFRRFKFSKSVLRDTVLNGSSEFIGQMSMSISMFAYNWVIMRTVGVPGVAAFTIVGYVAYLFGMVIIGFGQGASPLISFSYGAEEIELSKTIRKLTNLFVFLSGAAVMIILSVVSDWFSNVFVSSESVAILIRSGLGIFMFSFLFSGINTITTFYFTSIGKAKESALISSSRGLVVLLICIFTLPSLFGMTGVWLVAPVTEAFTIIITFVLIRQNEKCPAE</sequence>
<evidence type="ECO:0000256" key="8">
    <source>
        <dbReference type="ARBA" id="ARBA00023136"/>
    </source>
</evidence>
<feature type="transmembrane region" description="Helical" evidence="10">
    <location>
        <begin position="192"/>
        <end position="213"/>
    </location>
</feature>
<feature type="transmembrane region" description="Helical" evidence="10">
    <location>
        <begin position="349"/>
        <end position="374"/>
    </location>
</feature>
<dbReference type="InterPro" id="IPR048279">
    <property type="entry name" value="MdtK-like"/>
</dbReference>
<evidence type="ECO:0000256" key="7">
    <source>
        <dbReference type="ARBA" id="ARBA00022989"/>
    </source>
</evidence>
<dbReference type="GO" id="GO:0015297">
    <property type="term" value="F:antiporter activity"/>
    <property type="evidence" value="ECO:0007669"/>
    <property type="project" value="InterPro"/>
</dbReference>
<evidence type="ECO:0000256" key="10">
    <source>
        <dbReference type="SAM" id="Phobius"/>
    </source>
</evidence>
<keyword evidence="5" id="KW-1003">Cell membrane</keyword>
<protein>
    <recommendedName>
        <fullName evidence="3">Multidrug export protein MepA</fullName>
    </recommendedName>
</protein>
<dbReference type="PIRSF" id="PIRSF006603">
    <property type="entry name" value="DinF"/>
    <property type="match status" value="1"/>
</dbReference>
<dbReference type="RefSeq" id="WP_135551153.1">
    <property type="nucleotide sequence ID" value="NZ_SPQQ01000011.1"/>
</dbReference>
<gene>
    <name evidence="11" type="ORF">E4K67_23295</name>
</gene>
<dbReference type="CDD" id="cd13143">
    <property type="entry name" value="MATE_MepA_like"/>
    <property type="match status" value="1"/>
</dbReference>
<keyword evidence="8 10" id="KW-0472">Membrane</keyword>
<feature type="transmembrane region" description="Helical" evidence="10">
    <location>
        <begin position="95"/>
        <end position="114"/>
    </location>
</feature>
<dbReference type="InterPro" id="IPR051327">
    <property type="entry name" value="MATE_MepA_subfamily"/>
</dbReference>
<comment type="similarity">
    <text evidence="2">Belongs to the multi antimicrobial extrusion (MATE) (TC 2.A.66.1) family. MepA subfamily.</text>
</comment>
<evidence type="ECO:0000256" key="5">
    <source>
        <dbReference type="ARBA" id="ARBA00022475"/>
    </source>
</evidence>
<reference evidence="11 12" key="1">
    <citation type="submission" date="2019-03" db="EMBL/GenBank/DDBJ databases">
        <title>Draft Genome Sequence of Desulfosporosinus fructosivorans Strain 63.6F, Isolated from Marine Sediment in the Baltic Sea.</title>
        <authorList>
            <person name="Hausmann B."/>
            <person name="Vandieken V."/>
            <person name="Pjevac P."/>
            <person name="Schreck K."/>
            <person name="Herbold C.W."/>
            <person name="Loy A."/>
        </authorList>
    </citation>
    <scope>NUCLEOTIDE SEQUENCE [LARGE SCALE GENOMIC DNA]</scope>
    <source>
        <strain evidence="11 12">63.6F</strain>
    </source>
</reference>
<comment type="subcellular location">
    <subcellularLocation>
        <location evidence="1">Cell membrane</location>
        <topology evidence="1">Multi-pass membrane protein</topology>
    </subcellularLocation>
</comment>
<dbReference type="GO" id="GO:0042910">
    <property type="term" value="F:xenobiotic transmembrane transporter activity"/>
    <property type="evidence" value="ECO:0007669"/>
    <property type="project" value="InterPro"/>
</dbReference>
<dbReference type="InterPro" id="IPR045070">
    <property type="entry name" value="MATE_MepA-like"/>
</dbReference>
<name>A0A4Z0QYW0_9FIRM</name>
<feature type="transmembrane region" description="Helical" evidence="10">
    <location>
        <begin position="134"/>
        <end position="151"/>
    </location>
</feature>
<accession>A0A4Z0QYW0</accession>
<feature type="transmembrane region" description="Helical" evidence="10">
    <location>
        <begin position="59"/>
        <end position="83"/>
    </location>
</feature>
<organism evidence="11 12">
    <name type="scientific">Desulfosporosinus fructosivorans</name>
    <dbReference type="NCBI Taxonomy" id="2018669"/>
    <lineage>
        <taxon>Bacteria</taxon>
        <taxon>Bacillati</taxon>
        <taxon>Bacillota</taxon>
        <taxon>Clostridia</taxon>
        <taxon>Eubacteriales</taxon>
        <taxon>Desulfitobacteriaceae</taxon>
        <taxon>Desulfosporosinus</taxon>
    </lineage>
</organism>
<proteinExistence type="inferred from homology"/>
<dbReference type="PANTHER" id="PTHR43823:SF3">
    <property type="entry name" value="MULTIDRUG EXPORT PROTEIN MEPA"/>
    <property type="match status" value="1"/>
</dbReference>